<evidence type="ECO:0000313" key="2">
    <source>
        <dbReference type="Proteomes" id="UP000554004"/>
    </source>
</evidence>
<protein>
    <submittedName>
        <fullName evidence="1">Uncharacterized protein</fullName>
    </submittedName>
</protein>
<proteinExistence type="predicted"/>
<name>A0A847EUG0_9BACT</name>
<dbReference type="EMBL" id="JAAZAL010000059">
    <property type="protein sequence ID" value="NLE30964.1"/>
    <property type="molecule type" value="Genomic_DNA"/>
</dbReference>
<sequence>MKKKYNMVMTIVDTYKNILNTFPTSHFDFEIWKQYASSISPFLPEEVIKDTSKYDFNKDILPVVKNALSNRSKLEVLHTNFLQVTKSLDKEIVNKFNINLDLDIILYLGLCNGAGWFTKLDNRRVVLLGIEKIIELGWEDITTLRALIYHELGHVWHDIQRDGSDMDN</sequence>
<dbReference type="Proteomes" id="UP000554004">
    <property type="component" value="Unassembled WGS sequence"/>
</dbReference>
<organism evidence="1 2">
    <name type="scientific">Candidatus Dojkabacteria bacterium</name>
    <dbReference type="NCBI Taxonomy" id="2099670"/>
    <lineage>
        <taxon>Bacteria</taxon>
        <taxon>Candidatus Dojkabacteria</taxon>
    </lineage>
</organism>
<dbReference type="AlphaFoldDB" id="A0A847EUG0"/>
<evidence type="ECO:0000313" key="1">
    <source>
        <dbReference type="EMBL" id="NLE30964.1"/>
    </source>
</evidence>
<gene>
    <name evidence="1" type="ORF">GX618_01685</name>
</gene>
<reference evidence="1 2" key="1">
    <citation type="journal article" date="2020" name="Biotechnol. Biofuels">
        <title>New insights from the biogas microbiome by comprehensive genome-resolved metagenomics of nearly 1600 species originating from multiple anaerobic digesters.</title>
        <authorList>
            <person name="Campanaro S."/>
            <person name="Treu L."/>
            <person name="Rodriguez-R L.M."/>
            <person name="Kovalovszki A."/>
            <person name="Ziels R.M."/>
            <person name="Maus I."/>
            <person name="Zhu X."/>
            <person name="Kougias P.G."/>
            <person name="Basile A."/>
            <person name="Luo G."/>
            <person name="Schluter A."/>
            <person name="Konstantinidis K.T."/>
            <person name="Angelidaki I."/>
        </authorList>
    </citation>
    <scope>NUCLEOTIDE SEQUENCE [LARGE SCALE GENOMIC DNA]</scope>
    <source>
        <strain evidence="1">AS06rmzACSIP_421</strain>
    </source>
</reference>
<feature type="non-terminal residue" evidence="1">
    <location>
        <position position="168"/>
    </location>
</feature>
<accession>A0A847EUG0</accession>
<comment type="caution">
    <text evidence="1">The sequence shown here is derived from an EMBL/GenBank/DDBJ whole genome shotgun (WGS) entry which is preliminary data.</text>
</comment>